<evidence type="ECO:0000313" key="2">
    <source>
        <dbReference type="EMBL" id="CUN87563.1"/>
    </source>
</evidence>
<dbReference type="Pfam" id="PF01471">
    <property type="entry name" value="PG_binding_1"/>
    <property type="match status" value="1"/>
</dbReference>
<keyword evidence="3" id="KW-1185">Reference proteome</keyword>
<name>A0ABP2APT2_SARVE</name>
<gene>
    <name evidence="2" type="ORF">ERS852473_01303</name>
</gene>
<comment type="caution">
    <text evidence="2">The sequence shown here is derived from an EMBL/GenBank/DDBJ whole genome shotgun (WGS) entry which is preliminary data.</text>
</comment>
<reference evidence="2 3" key="1">
    <citation type="submission" date="2015-09" db="EMBL/GenBank/DDBJ databases">
        <authorList>
            <consortium name="Pathogen Informatics"/>
            <person name="Wu L."/>
            <person name="Ma J."/>
        </authorList>
    </citation>
    <scope>NUCLEOTIDE SEQUENCE [LARGE SCALE GENOMIC DNA]</scope>
    <source>
        <strain evidence="2 3">2789STDY5834858</strain>
    </source>
</reference>
<sequence>MAKGSLKIECFSENTFIPVNKAKVIVTPTDSNGTATRDNVELYTNSSGATQVIELDAPPIENSYTPGLIPYSFVNVTAEKEGYETVSIKGVQIYPDRVAIQKINFKETTTSSRQEVIIEIPANVQVGNYPPKILEAEEKPLPKPQGVVVLAQPVVPQYIRVHAGLPNDNSAPNYTVTYKEYIANVASCEIYSTWPDTTIRANIYAIISFTLNRIYTEWYRGQGKNFDITSSTAYDQAFSYGRNIYQNIEQIVDEIFATYIQRQDAKQPLLAQFCNGTTVTCNGLSQWGSKYLGDNGDTPYEILTYYYGDNINLVVAPKVLGIPQSYPGYSLSLGSSGSAVRTIQNQLNTIANSFPLIPKLAVDGIYGSRTQNSVKIFQQTFNLPVTGIVDYATWYKISAVYVGVTKIAELRNDLDLLEKIFIPPVIEALEEEIPRVPY</sequence>
<evidence type="ECO:0000313" key="3">
    <source>
        <dbReference type="Proteomes" id="UP000095488"/>
    </source>
</evidence>
<dbReference type="InterPro" id="IPR036365">
    <property type="entry name" value="PGBD-like_sf"/>
</dbReference>
<dbReference type="Proteomes" id="UP000095488">
    <property type="component" value="Unassembled WGS sequence"/>
</dbReference>
<feature type="domain" description="Peptidoglycan binding-like" evidence="1">
    <location>
        <begin position="336"/>
        <end position="396"/>
    </location>
</feature>
<dbReference type="InterPro" id="IPR002477">
    <property type="entry name" value="Peptidoglycan-bd-like"/>
</dbReference>
<dbReference type="InterPro" id="IPR036366">
    <property type="entry name" value="PGBDSf"/>
</dbReference>
<dbReference type="EMBL" id="CYZR01000004">
    <property type="protein sequence ID" value="CUN87563.1"/>
    <property type="molecule type" value="Genomic_DNA"/>
</dbReference>
<dbReference type="RefSeq" id="WP_055258795.1">
    <property type="nucleotide sequence ID" value="NZ_CABIXL010000004.1"/>
</dbReference>
<organism evidence="2 3">
    <name type="scientific">Sarcina ventriculi</name>
    <name type="common">Clostridium ventriculi</name>
    <dbReference type="NCBI Taxonomy" id="1267"/>
    <lineage>
        <taxon>Bacteria</taxon>
        <taxon>Bacillati</taxon>
        <taxon>Bacillota</taxon>
        <taxon>Clostridia</taxon>
        <taxon>Eubacteriales</taxon>
        <taxon>Clostridiaceae</taxon>
        <taxon>Sarcina</taxon>
    </lineage>
</organism>
<proteinExistence type="predicted"/>
<evidence type="ECO:0000259" key="1">
    <source>
        <dbReference type="Pfam" id="PF01471"/>
    </source>
</evidence>
<dbReference type="Gene3D" id="1.10.101.10">
    <property type="entry name" value="PGBD-like superfamily/PGBD"/>
    <property type="match status" value="1"/>
</dbReference>
<dbReference type="SUPFAM" id="SSF47090">
    <property type="entry name" value="PGBD-like"/>
    <property type="match status" value="1"/>
</dbReference>
<protein>
    <submittedName>
        <fullName evidence="2">Spore cortex-lytic enzyme</fullName>
    </submittedName>
</protein>
<accession>A0ABP2APT2</accession>